<name>A0AAC9FTZ9_9RALS</name>
<dbReference type="Proteomes" id="UP000077927">
    <property type="component" value="Chromosome 2"/>
</dbReference>
<evidence type="ECO:0000313" key="2">
    <source>
        <dbReference type="EMBL" id="ANH75872.1"/>
    </source>
</evidence>
<feature type="region of interest" description="Disordered" evidence="1">
    <location>
        <begin position="1"/>
        <end position="39"/>
    </location>
</feature>
<gene>
    <name evidence="2" type="ORF">ACS15_4172</name>
</gene>
<accession>A0AAC9FTZ9</accession>
<proteinExistence type="predicted"/>
<evidence type="ECO:0000313" key="3">
    <source>
        <dbReference type="Proteomes" id="UP000077927"/>
    </source>
</evidence>
<dbReference type="AlphaFoldDB" id="A0AAC9FTZ9"/>
<sequence length="39" mass="3812">MNVRDAMFHARTGPTTPGAVDSPSAAGLKGDGLVKTGAG</sequence>
<evidence type="ECO:0000256" key="1">
    <source>
        <dbReference type="SAM" id="MobiDB-lite"/>
    </source>
</evidence>
<organism evidence="2 3">
    <name type="scientific">Ralstonia insidiosa</name>
    <dbReference type="NCBI Taxonomy" id="190721"/>
    <lineage>
        <taxon>Bacteria</taxon>
        <taxon>Pseudomonadati</taxon>
        <taxon>Pseudomonadota</taxon>
        <taxon>Betaproteobacteria</taxon>
        <taxon>Burkholderiales</taxon>
        <taxon>Burkholderiaceae</taxon>
        <taxon>Ralstonia</taxon>
    </lineage>
</organism>
<reference evidence="2 3" key="1">
    <citation type="submission" date="2015-09" db="EMBL/GenBank/DDBJ databases">
        <authorList>
            <person name="Xu Y."/>
            <person name="Nagy A."/>
            <person name="Liu N.T."/>
            <person name="Nou X."/>
        </authorList>
    </citation>
    <scope>NUCLEOTIDE SEQUENCE [LARGE SCALE GENOMIC DNA]</scope>
    <source>
        <strain evidence="2 3">FC1138</strain>
    </source>
</reference>
<dbReference type="KEGG" id="rin:ACS15_4172"/>
<protein>
    <submittedName>
        <fullName evidence="2">Uncharacterized protein</fullName>
    </submittedName>
</protein>
<dbReference type="EMBL" id="CP012606">
    <property type="protein sequence ID" value="ANH75872.1"/>
    <property type="molecule type" value="Genomic_DNA"/>
</dbReference>